<comment type="caution">
    <text evidence="2">The sequence shown here is derived from an EMBL/GenBank/DDBJ whole genome shotgun (WGS) entry which is preliminary data.</text>
</comment>
<accession>A0A5J9W6X5</accession>
<dbReference type="InterPro" id="IPR057135">
    <property type="entry name" value="At4g27190-like_LRR"/>
</dbReference>
<dbReference type="InterPro" id="IPR050905">
    <property type="entry name" value="Plant_NBS-LRR"/>
</dbReference>
<evidence type="ECO:0000259" key="1">
    <source>
        <dbReference type="Pfam" id="PF23247"/>
    </source>
</evidence>
<organism evidence="2 3">
    <name type="scientific">Eragrostis curvula</name>
    <name type="common">weeping love grass</name>
    <dbReference type="NCBI Taxonomy" id="38414"/>
    <lineage>
        <taxon>Eukaryota</taxon>
        <taxon>Viridiplantae</taxon>
        <taxon>Streptophyta</taxon>
        <taxon>Embryophyta</taxon>
        <taxon>Tracheophyta</taxon>
        <taxon>Spermatophyta</taxon>
        <taxon>Magnoliopsida</taxon>
        <taxon>Liliopsida</taxon>
        <taxon>Poales</taxon>
        <taxon>Poaceae</taxon>
        <taxon>PACMAD clade</taxon>
        <taxon>Chloridoideae</taxon>
        <taxon>Eragrostideae</taxon>
        <taxon>Eragrostidinae</taxon>
        <taxon>Eragrostis</taxon>
    </lineage>
</organism>
<dbReference type="PANTHER" id="PTHR33463:SF194">
    <property type="entry name" value="OS04G0431700 PROTEIN"/>
    <property type="match status" value="1"/>
</dbReference>
<dbReference type="Gramene" id="TVU43707">
    <property type="protein sequence ID" value="TVU43707"/>
    <property type="gene ID" value="EJB05_10195"/>
</dbReference>
<dbReference type="Proteomes" id="UP000324897">
    <property type="component" value="Unassembled WGS sequence"/>
</dbReference>
<dbReference type="InterPro" id="IPR032675">
    <property type="entry name" value="LRR_dom_sf"/>
</dbReference>
<dbReference type="EMBL" id="RWGY01000005">
    <property type="protein sequence ID" value="TVU43707.1"/>
    <property type="molecule type" value="Genomic_DNA"/>
</dbReference>
<dbReference type="Pfam" id="PF23247">
    <property type="entry name" value="LRR_RPS2"/>
    <property type="match status" value="1"/>
</dbReference>
<dbReference type="PANTHER" id="PTHR33463">
    <property type="entry name" value="NB-ARC DOMAIN-CONTAINING PROTEIN-RELATED"/>
    <property type="match status" value="1"/>
</dbReference>
<sequence>MSVIFNVYTDQLQHTSSICIAFIKSKLKQEDFISSFGKETSKARAQGEAKDRYMPRATSKKGTRVLLSWGMTINCILKHRAIVDRFKVDKTIFQQLEARDVGGARDEIIDLVRRTTNGCTMYFDGWDSLGTAAVLRSIAHELRSMKDPPPELRFGRIIYIDCSTWKSKRVMQRRIAEGLKLDHKTKHMFDKEDEEDDFSGVDPASRDEIRDVAAVTGRIPRMGRSMIIFLNGSDEDVALSRFGVPGYNDNIIIWTFRRRFPTKGLLQSQYHNTKQIASKLRHTKVIIYGFTWSYPELRQLTRSELSELVREEAASVLARHPCMQDDGLDLVIDCYLYVLFLHHTSFYKGTRRLWANHGANYWMCDGIIQGDRTREISKALYQEISFECDDASFNSEAFKERMIPLHSSYYLVYGDDGDFSPRIIGKRHARWISITSKKKLAGEKMKSILANASSIILAFESTNSPHGLPNDLMEQCSNLRVLILSYCAFNFVSPLFQHCQTLRFLGLDHCINNNTTELETKEYTSAKWACLHSLWVLDLRYTDWGEIVSQENMDLMGNIMELNIEGFMCHQFTSQLEGRLPNLERLRIVKPLRPAEASKDINNSFVGKANLEVLDLSGNNDMENLPTSLSKARNLQVLVLDGCDGLENVVLANPLLRSFSFDGYGPAHNWTSMVELPPESSRPKCPSNVGKKKDVKTSVISLEGCIQLENLFLRGLPNLEELDLSGCAIKILDLETMVTDVPRLKRLFLLGCEQLRAIRWGSYEDKQRELELLCIDTRPGRVPRCARPSIAHSKSFGLQVHVITADARFTRSLWIPIVKSWKKKLIDIRITSSNICGERSSEEMSKLPYDQKYHVVPAARLYNDVFNSDAVTLMDAFPEPPTSQLDRHIEIGEGGRNVGGEMEVYDSYVGNLNSLMNNYIDSLHVHDTSASTAMASTYICDLKWCRVERCPRLDPVFPRRAYPSVLETILASHLLMAHCIWSKGPPEQPWRYGFASLRHLHLRSSPSLQFALPVWSSSFDNLETLHVIHCGSLRHVFELDKMHYESSVVWFPKLTTIHLHDVPALHQICQFKMHAPTLETIRTRGCWNLHRLPALEGRKADLRKPAVEMEKDVWDALEWDGVDAGHHPWLYQAPVHSRHYKRQRLLRGTVLSRAAT</sequence>
<keyword evidence="3" id="KW-1185">Reference proteome</keyword>
<evidence type="ECO:0000313" key="2">
    <source>
        <dbReference type="EMBL" id="TVU43707.1"/>
    </source>
</evidence>
<dbReference type="SUPFAM" id="SSF52058">
    <property type="entry name" value="L domain-like"/>
    <property type="match status" value="1"/>
</dbReference>
<dbReference type="AlphaFoldDB" id="A0A5J9W6X5"/>
<proteinExistence type="predicted"/>
<dbReference type="Gene3D" id="3.80.10.10">
    <property type="entry name" value="Ribonuclease Inhibitor"/>
    <property type="match status" value="2"/>
</dbReference>
<evidence type="ECO:0000313" key="3">
    <source>
        <dbReference type="Proteomes" id="UP000324897"/>
    </source>
</evidence>
<gene>
    <name evidence="2" type="ORF">EJB05_10195</name>
</gene>
<reference evidence="2 3" key="1">
    <citation type="journal article" date="2019" name="Sci. Rep.">
        <title>A high-quality genome of Eragrostis curvula grass provides insights into Poaceae evolution and supports new strategies to enhance forage quality.</title>
        <authorList>
            <person name="Carballo J."/>
            <person name="Santos B.A.C.M."/>
            <person name="Zappacosta D."/>
            <person name="Garbus I."/>
            <person name="Selva J.P."/>
            <person name="Gallo C.A."/>
            <person name="Diaz A."/>
            <person name="Albertini E."/>
            <person name="Caccamo M."/>
            <person name="Echenique V."/>
        </authorList>
    </citation>
    <scope>NUCLEOTIDE SEQUENCE [LARGE SCALE GENOMIC DNA]</scope>
    <source>
        <strain evidence="3">cv. Victoria</strain>
        <tissue evidence="2">Leaf</tissue>
    </source>
</reference>
<feature type="non-terminal residue" evidence="2">
    <location>
        <position position="1"/>
    </location>
</feature>
<protein>
    <recommendedName>
        <fullName evidence="1">Disease resistance protein At4g27190-like leucine-rich repeats domain-containing protein</fullName>
    </recommendedName>
</protein>
<feature type="domain" description="Disease resistance protein At4g27190-like leucine-rich repeats" evidence="1">
    <location>
        <begin position="992"/>
        <end position="1092"/>
    </location>
</feature>
<name>A0A5J9W6X5_9POAL</name>
<dbReference type="OrthoDB" id="676759at2759"/>